<dbReference type="RefSeq" id="WP_078253935.1">
    <property type="nucleotide sequence ID" value="NZ_MUYU01000011.1"/>
</dbReference>
<keyword evidence="4" id="KW-1185">Reference proteome</keyword>
<feature type="domain" description="GmrSD restriction endonucleases C-terminal" evidence="2">
    <location>
        <begin position="483"/>
        <end position="615"/>
    </location>
</feature>
<accession>A0A1T0CQ32</accession>
<evidence type="ECO:0000313" key="4">
    <source>
        <dbReference type="Proteomes" id="UP000189800"/>
    </source>
</evidence>
<name>A0A1T0CQ32_9GAMM</name>
<evidence type="ECO:0000313" key="3">
    <source>
        <dbReference type="EMBL" id="OOS24424.1"/>
    </source>
</evidence>
<organism evidence="3 4">
    <name type="scientific">Moraxella pluranimalium</name>
    <dbReference type="NCBI Taxonomy" id="470453"/>
    <lineage>
        <taxon>Bacteria</taxon>
        <taxon>Pseudomonadati</taxon>
        <taxon>Pseudomonadota</taxon>
        <taxon>Gammaproteobacteria</taxon>
        <taxon>Moraxellales</taxon>
        <taxon>Moraxellaceae</taxon>
        <taxon>Moraxella</taxon>
    </lineage>
</organism>
<dbReference type="EMBL" id="MUYU01000011">
    <property type="protein sequence ID" value="OOS24424.1"/>
    <property type="molecule type" value="Genomic_DNA"/>
</dbReference>
<dbReference type="Pfam" id="PF07510">
    <property type="entry name" value="GmrSD_C"/>
    <property type="match status" value="1"/>
</dbReference>
<evidence type="ECO:0000259" key="2">
    <source>
        <dbReference type="Pfam" id="PF07510"/>
    </source>
</evidence>
<dbReference type="OrthoDB" id="9798761at2"/>
<dbReference type="PANTHER" id="PTHR35149">
    <property type="entry name" value="SLL5132 PROTEIN"/>
    <property type="match status" value="1"/>
</dbReference>
<dbReference type="InterPro" id="IPR004919">
    <property type="entry name" value="GmrSD_N"/>
</dbReference>
<dbReference type="Proteomes" id="UP000189800">
    <property type="component" value="Unassembled WGS sequence"/>
</dbReference>
<evidence type="ECO:0000259" key="1">
    <source>
        <dbReference type="Pfam" id="PF03235"/>
    </source>
</evidence>
<dbReference type="InterPro" id="IPR011089">
    <property type="entry name" value="GmrSD_C"/>
</dbReference>
<dbReference type="AlphaFoldDB" id="A0A1T0CQ32"/>
<feature type="domain" description="GmrSD restriction endonucleases N-terminal" evidence="1">
    <location>
        <begin position="10"/>
        <end position="239"/>
    </location>
</feature>
<protein>
    <recommendedName>
        <fullName evidence="5">DUF262 domain-containing protein</fullName>
    </recommendedName>
</protein>
<reference evidence="3 4" key="1">
    <citation type="submission" date="2017-02" db="EMBL/GenBank/DDBJ databases">
        <title>Draft genome sequence of Moraxella pluranimalium CCUG 54913T type strain.</title>
        <authorList>
            <person name="Salva-Serra F."/>
            <person name="Engstrom-Jakobsson H."/>
            <person name="Thorell K."/>
            <person name="Jaen-Luchoro D."/>
            <person name="Gonzales-Siles L."/>
            <person name="Karlsson R."/>
            <person name="Yazdan S."/>
            <person name="Boulund F."/>
            <person name="Johnning A."/>
            <person name="Engstrand L."/>
            <person name="Kristiansson E."/>
            <person name="Moore E."/>
        </authorList>
    </citation>
    <scope>NUCLEOTIDE SEQUENCE [LARGE SCALE GENOMIC DNA]</scope>
    <source>
        <strain evidence="3 4">CCUG 54913</strain>
    </source>
</reference>
<comment type="caution">
    <text evidence="3">The sequence shown here is derived from an EMBL/GenBank/DDBJ whole genome shotgun (WGS) entry which is preliminary data.</text>
</comment>
<dbReference type="Pfam" id="PF03235">
    <property type="entry name" value="GmrSD_N"/>
    <property type="match status" value="1"/>
</dbReference>
<sequence length="643" mass="76472">MSNSKLLSLTEIFNEKFFRIPDFQRGYSWQDKQLEDFWEDLCNLSNDRLHYTGLLTVEPMPETNIADEDKWLCTKGLKAYYLIDGQQRLTTSIILINEILGRIDDHEGINFAPKQSWINKFLYNSYGDHYKSYVFGYEKDNPSDEFFKTKILNQESSTSDKVPEQTLYTSNLQNAKEFFSIKLECLDNEKLSSLFQKLTSKFKFNFYEIDSDLDVFITFETMNNRGKALSNLELLKNRLIYLSTILSNNDQEKRLLRKDINETWKTIYEYLGKNKDKPLDDDDFLKNHWIMYFQYNRREADSYAKFLLNEHFTVRKIASSELNFGHIKKYIDSLNTSIKSWFFLFNPSYSQYSEETKEWIEKINRLGMGAFPPLLMASLNKDLEPQIAQLLQLVERFVFLVFRVTHRQSNIKNSYFYKLANDYFENNTTYEGVVKGIRNSIDGKNQDNEGNTHYIGLFNLNYFLTHISENYDKGDGFYDWSGLRYFLFEYELYLQNIAKGNYKVEWSDFSKRKKEDTIEHIYPQTPKDSCWDKDFNNYGKTEKKFLLNSLGNLLLLSRSKNSELQNFCFDYKVKHKNTSGNEVGYFNGSYSEIDVSLNKEWTSKEIYDRGLKMLRFLEDRWEINIEEWDISPQKLLGLDFIKE</sequence>
<gene>
    <name evidence="3" type="ORF">B0680_04795</name>
</gene>
<proteinExistence type="predicted"/>
<evidence type="ECO:0008006" key="5">
    <source>
        <dbReference type="Google" id="ProtNLM"/>
    </source>
</evidence>
<dbReference type="STRING" id="470453.B0680_04795"/>
<dbReference type="PANTHER" id="PTHR35149:SF1">
    <property type="entry name" value="DUF5655 DOMAIN-CONTAINING PROTEIN"/>
    <property type="match status" value="1"/>
</dbReference>